<sequence>MVKPKIAVLLAAYNGMSWIETQINSIQAQVDVELTIFISVDPSSDGTEEWCATLSKKKSNVVLLSCAGSYGGAGKNFYRLVRDVDFSKFDFVAFSDQDDIWLSDKLKRATHFLQSGVYDAYSSNVTAFWPDGKSCVLNKAQPQVAWDYLFEAAGPGCTYVFTRRLADRIKTDLSERWDIIQSITLHDWFFYGYARANDYNWFIDAYSSVMYRQHSNNQVGANIGLKSLVSRYKVIRSGWWFSQVLLMVKIFNKAEEEFVKRWIKLGALQLFYLATQACQCRRRNRDKVLFIIICFVSITGRLRKSDTFIK</sequence>
<name>A0A5E7RLI3_PSEFL</name>
<dbReference type="SUPFAM" id="SSF53448">
    <property type="entry name" value="Nucleotide-diphospho-sugar transferases"/>
    <property type="match status" value="1"/>
</dbReference>
<accession>A0A5E7RLI3</accession>
<reference evidence="1 2" key="1">
    <citation type="submission" date="2019-09" db="EMBL/GenBank/DDBJ databases">
        <authorList>
            <person name="Chandra G."/>
            <person name="Truman W A."/>
        </authorList>
    </citation>
    <scope>NUCLEOTIDE SEQUENCE [LARGE SCALE GENOMIC DNA]</scope>
    <source>
        <strain evidence="1">PS928</strain>
    </source>
</reference>
<dbReference type="InterPro" id="IPR029044">
    <property type="entry name" value="Nucleotide-diphossugar_trans"/>
</dbReference>
<organism evidence="1 2">
    <name type="scientific">Pseudomonas fluorescens</name>
    <dbReference type="NCBI Taxonomy" id="294"/>
    <lineage>
        <taxon>Bacteria</taxon>
        <taxon>Pseudomonadati</taxon>
        <taxon>Pseudomonadota</taxon>
        <taxon>Gammaproteobacteria</taxon>
        <taxon>Pseudomonadales</taxon>
        <taxon>Pseudomonadaceae</taxon>
        <taxon>Pseudomonas</taxon>
    </lineage>
</organism>
<dbReference type="EMBL" id="CABVJF010000001">
    <property type="protein sequence ID" value="VVP74834.1"/>
    <property type="molecule type" value="Genomic_DNA"/>
</dbReference>
<protein>
    <recommendedName>
        <fullName evidence="3">Glycosyl transferase</fullName>
    </recommendedName>
</protein>
<dbReference type="AlphaFoldDB" id="A0A5E7RLI3"/>
<dbReference type="Gene3D" id="3.90.550.10">
    <property type="entry name" value="Spore Coat Polysaccharide Biosynthesis Protein SpsA, Chain A"/>
    <property type="match status" value="1"/>
</dbReference>
<dbReference type="Pfam" id="PF13641">
    <property type="entry name" value="Glyco_tranf_2_3"/>
    <property type="match status" value="1"/>
</dbReference>
<evidence type="ECO:0000313" key="2">
    <source>
        <dbReference type="Proteomes" id="UP000381378"/>
    </source>
</evidence>
<proteinExistence type="predicted"/>
<evidence type="ECO:0008006" key="3">
    <source>
        <dbReference type="Google" id="ProtNLM"/>
    </source>
</evidence>
<gene>
    <name evidence="1" type="ORF">PS928_00154</name>
</gene>
<dbReference type="RefSeq" id="WP_224790867.1">
    <property type="nucleotide sequence ID" value="NZ_CABVJF010000001.1"/>
</dbReference>
<evidence type="ECO:0000313" key="1">
    <source>
        <dbReference type="EMBL" id="VVP74834.1"/>
    </source>
</evidence>
<dbReference type="Proteomes" id="UP000381378">
    <property type="component" value="Unassembled WGS sequence"/>
</dbReference>